<feature type="transmembrane region" description="Helical" evidence="5">
    <location>
        <begin position="454"/>
        <end position="473"/>
    </location>
</feature>
<dbReference type="RefSeq" id="XP_007727631.1">
    <property type="nucleotide sequence ID" value="XM_007729441.1"/>
</dbReference>
<accession>W9XIW1</accession>
<feature type="transmembrane region" description="Helical" evidence="5">
    <location>
        <begin position="510"/>
        <end position="528"/>
    </location>
</feature>
<gene>
    <name evidence="7" type="ORF">A1O1_08582</name>
</gene>
<dbReference type="SUPFAM" id="SSF103473">
    <property type="entry name" value="MFS general substrate transporter"/>
    <property type="match status" value="1"/>
</dbReference>
<feature type="transmembrane region" description="Helical" evidence="5">
    <location>
        <begin position="414"/>
        <end position="433"/>
    </location>
</feature>
<dbReference type="PANTHER" id="PTHR23502:SF49">
    <property type="entry name" value="MAJOR FACILITATOR SUPERFAMILY (MFS) PROFILE DOMAIN-CONTAINING PROTEIN"/>
    <property type="match status" value="1"/>
</dbReference>
<feature type="transmembrane region" description="Helical" evidence="5">
    <location>
        <begin position="210"/>
        <end position="228"/>
    </location>
</feature>
<name>W9XIW1_9EURO</name>
<keyword evidence="3 5" id="KW-1133">Transmembrane helix</keyword>
<feature type="domain" description="Major facilitator superfamily (MFS) profile" evidence="6">
    <location>
        <begin position="143"/>
        <end position="571"/>
    </location>
</feature>
<dbReference type="AlphaFoldDB" id="W9XIW1"/>
<evidence type="ECO:0000256" key="4">
    <source>
        <dbReference type="ARBA" id="ARBA00023136"/>
    </source>
</evidence>
<feature type="transmembrane region" description="Helical" evidence="5">
    <location>
        <begin position="367"/>
        <end position="394"/>
    </location>
</feature>
<dbReference type="FunFam" id="1.20.1250.20:FF:000011">
    <property type="entry name" value="MFS multidrug transporter, putative"/>
    <property type="match status" value="1"/>
</dbReference>
<dbReference type="InterPro" id="IPR036259">
    <property type="entry name" value="MFS_trans_sf"/>
</dbReference>
<dbReference type="CDD" id="cd17323">
    <property type="entry name" value="MFS_Tpo1_MDR_like"/>
    <property type="match status" value="1"/>
</dbReference>
<evidence type="ECO:0000256" key="2">
    <source>
        <dbReference type="ARBA" id="ARBA00022692"/>
    </source>
</evidence>
<dbReference type="GO" id="GO:0005886">
    <property type="term" value="C:plasma membrane"/>
    <property type="evidence" value="ECO:0007669"/>
    <property type="project" value="TreeGrafter"/>
</dbReference>
<dbReference type="InterPro" id="IPR011701">
    <property type="entry name" value="MFS"/>
</dbReference>
<proteinExistence type="predicted"/>
<dbReference type="GeneID" id="19163430"/>
<evidence type="ECO:0000313" key="7">
    <source>
        <dbReference type="EMBL" id="EXJ80437.1"/>
    </source>
</evidence>
<comment type="caution">
    <text evidence="7">The sequence shown here is derived from an EMBL/GenBank/DDBJ whole genome shotgun (WGS) entry which is preliminary data.</text>
</comment>
<reference evidence="7 8" key="1">
    <citation type="submission" date="2013-03" db="EMBL/GenBank/DDBJ databases">
        <title>The Genome Sequence of Capronia coronata CBS 617.96.</title>
        <authorList>
            <consortium name="The Broad Institute Genomics Platform"/>
            <person name="Cuomo C."/>
            <person name="de Hoog S."/>
            <person name="Gorbushina A."/>
            <person name="Walker B."/>
            <person name="Young S.K."/>
            <person name="Zeng Q."/>
            <person name="Gargeya S."/>
            <person name="Fitzgerald M."/>
            <person name="Haas B."/>
            <person name="Abouelleil A."/>
            <person name="Allen A.W."/>
            <person name="Alvarado L."/>
            <person name="Arachchi H.M."/>
            <person name="Berlin A.M."/>
            <person name="Chapman S.B."/>
            <person name="Gainer-Dewar J."/>
            <person name="Goldberg J."/>
            <person name="Griggs A."/>
            <person name="Gujja S."/>
            <person name="Hansen M."/>
            <person name="Howarth C."/>
            <person name="Imamovic A."/>
            <person name="Ireland A."/>
            <person name="Larimer J."/>
            <person name="McCowan C."/>
            <person name="Murphy C."/>
            <person name="Pearson M."/>
            <person name="Poon T.W."/>
            <person name="Priest M."/>
            <person name="Roberts A."/>
            <person name="Saif S."/>
            <person name="Shea T."/>
            <person name="Sisk P."/>
            <person name="Sykes S."/>
            <person name="Wortman J."/>
            <person name="Nusbaum C."/>
            <person name="Birren B."/>
        </authorList>
    </citation>
    <scope>NUCLEOTIDE SEQUENCE [LARGE SCALE GENOMIC DNA]</scope>
    <source>
        <strain evidence="7 8">CBS 617.96</strain>
    </source>
</reference>
<evidence type="ECO:0000259" key="6">
    <source>
        <dbReference type="PROSITE" id="PS50850"/>
    </source>
</evidence>
<dbReference type="GO" id="GO:0022857">
    <property type="term" value="F:transmembrane transporter activity"/>
    <property type="evidence" value="ECO:0007669"/>
    <property type="project" value="InterPro"/>
</dbReference>
<comment type="subcellular location">
    <subcellularLocation>
        <location evidence="1">Membrane</location>
        <topology evidence="1">Multi-pass membrane protein</topology>
    </subcellularLocation>
</comment>
<dbReference type="PANTHER" id="PTHR23502">
    <property type="entry name" value="MAJOR FACILITATOR SUPERFAMILY"/>
    <property type="match status" value="1"/>
</dbReference>
<organism evidence="7 8">
    <name type="scientific">Capronia coronata CBS 617.96</name>
    <dbReference type="NCBI Taxonomy" id="1182541"/>
    <lineage>
        <taxon>Eukaryota</taxon>
        <taxon>Fungi</taxon>
        <taxon>Dikarya</taxon>
        <taxon>Ascomycota</taxon>
        <taxon>Pezizomycotina</taxon>
        <taxon>Eurotiomycetes</taxon>
        <taxon>Chaetothyriomycetidae</taxon>
        <taxon>Chaetothyriales</taxon>
        <taxon>Herpotrichiellaceae</taxon>
        <taxon>Capronia</taxon>
    </lineage>
</organism>
<keyword evidence="8" id="KW-1185">Reference proteome</keyword>
<evidence type="ECO:0000256" key="1">
    <source>
        <dbReference type="ARBA" id="ARBA00004141"/>
    </source>
</evidence>
<dbReference type="EMBL" id="AMWN01000008">
    <property type="protein sequence ID" value="EXJ80437.1"/>
    <property type="molecule type" value="Genomic_DNA"/>
</dbReference>
<protein>
    <recommendedName>
        <fullName evidence="6">Major facilitator superfamily (MFS) profile domain-containing protein</fullName>
    </recommendedName>
</protein>
<keyword evidence="4 5" id="KW-0472">Membrane</keyword>
<evidence type="ECO:0000256" key="3">
    <source>
        <dbReference type="ARBA" id="ARBA00022989"/>
    </source>
</evidence>
<sequence>MALDPTEKHCLVTDSSNDVARTAASPDHHTQHTMDGDQRCIEDRCEEHTPGNEDRSTCPLSNQLSAPKNRLCEKMVDQGKEDHAPATANVTSGIQVLTPAAATTAVLGVGANTEEPEPRILVRWDDNDPRNPFNWSVTYKSWIMFQLGMLALAGSLGSSIISPASEVLAQELGTDLETNVLNVSLYVVGFAVGPLLWAPLSEVFGRRVSMIPAMTALALLSIGTATSHSAAAIFITRFFGGVFGSAPISNVVAALGDIWTREVRGTAVSLYAICVVGGPTLGPTIGAALVVNHNLGWRWTEYILAIWVFAVTFLAFFCLPEIYGPVLLKRKAVDLRKDTGNDRYFHPQEDVKIDIQSIITKQLTRPLLMLVTEPIVTCIALYASFVYAILYLTLEAFPIVFQQLRHYRLVVSTLPFLGLFIGVNCALVINLGNQPRYIRKCREAKGQPVPEARLPPMAIGAVLFVVGLFLFGWTAPAHYSWVLPSLGAVFIGAGFNSIFQQCLNFLVDVYGQYAASATAANTFLRSLLSCGLPLAVRPMFFAMGVGPAMSVMGAVAAAALPVPFVFMKYGHALRRRSKFAPMPKET</sequence>
<dbReference type="STRING" id="1182541.W9XIW1"/>
<dbReference type="eggNOG" id="KOG0255">
    <property type="taxonomic scope" value="Eukaryota"/>
</dbReference>
<feature type="transmembrane region" description="Helical" evidence="5">
    <location>
        <begin position="142"/>
        <end position="161"/>
    </location>
</feature>
<feature type="transmembrane region" description="Helical" evidence="5">
    <location>
        <begin position="268"/>
        <end position="290"/>
    </location>
</feature>
<dbReference type="InterPro" id="IPR020846">
    <property type="entry name" value="MFS_dom"/>
</dbReference>
<dbReference type="Proteomes" id="UP000019484">
    <property type="component" value="Unassembled WGS sequence"/>
</dbReference>
<dbReference type="HOGENOM" id="CLU_008455_11_1_1"/>
<feature type="transmembrane region" description="Helical" evidence="5">
    <location>
        <begin position="181"/>
        <end position="198"/>
    </location>
</feature>
<feature type="transmembrane region" description="Helical" evidence="5">
    <location>
        <begin position="302"/>
        <end position="328"/>
    </location>
</feature>
<dbReference type="PROSITE" id="PS50850">
    <property type="entry name" value="MFS"/>
    <property type="match status" value="1"/>
</dbReference>
<evidence type="ECO:0000256" key="5">
    <source>
        <dbReference type="SAM" id="Phobius"/>
    </source>
</evidence>
<keyword evidence="2 5" id="KW-0812">Transmembrane</keyword>
<feature type="transmembrane region" description="Helical" evidence="5">
    <location>
        <begin position="479"/>
        <end position="498"/>
    </location>
</feature>
<evidence type="ECO:0000313" key="8">
    <source>
        <dbReference type="Proteomes" id="UP000019484"/>
    </source>
</evidence>
<dbReference type="Gene3D" id="1.20.1250.20">
    <property type="entry name" value="MFS general substrate transporter like domains"/>
    <property type="match status" value="1"/>
</dbReference>
<feature type="transmembrane region" description="Helical" evidence="5">
    <location>
        <begin position="234"/>
        <end position="256"/>
    </location>
</feature>
<dbReference type="Pfam" id="PF07690">
    <property type="entry name" value="MFS_1"/>
    <property type="match status" value="1"/>
</dbReference>
<feature type="transmembrane region" description="Helical" evidence="5">
    <location>
        <begin position="540"/>
        <end position="566"/>
    </location>
</feature>
<dbReference type="OrthoDB" id="9986881at2759"/>